<dbReference type="InterPro" id="IPR003593">
    <property type="entry name" value="AAA+_ATPase"/>
</dbReference>
<dbReference type="GO" id="GO:0005886">
    <property type="term" value="C:plasma membrane"/>
    <property type="evidence" value="ECO:0007669"/>
    <property type="project" value="TreeGrafter"/>
</dbReference>
<dbReference type="InterPro" id="IPR003439">
    <property type="entry name" value="ABC_transporter-like_ATP-bd"/>
</dbReference>
<keyword evidence="3" id="KW-0547">Nucleotide-binding</keyword>
<dbReference type="SUPFAM" id="SSF52540">
    <property type="entry name" value="P-loop containing nucleoside triphosphate hydrolases"/>
    <property type="match status" value="1"/>
</dbReference>
<dbReference type="CDD" id="cd03219">
    <property type="entry name" value="ABC_Mj1267_LivG_branched"/>
    <property type="match status" value="1"/>
</dbReference>
<dbReference type="SMART" id="SM00382">
    <property type="entry name" value="AAA"/>
    <property type="match status" value="1"/>
</dbReference>
<name>A0AAE3T2K4_9BURK</name>
<dbReference type="FunFam" id="3.40.50.300:FF:000421">
    <property type="entry name" value="Branched-chain amino acid ABC transporter ATP-binding protein"/>
    <property type="match status" value="1"/>
</dbReference>
<gene>
    <name evidence="6" type="ORF">PGB34_19145</name>
</gene>
<accession>A0AAE3T2K4</accession>
<evidence type="ECO:0000313" key="6">
    <source>
        <dbReference type="EMBL" id="MDA7418492.1"/>
    </source>
</evidence>
<dbReference type="RefSeq" id="WP_271429708.1">
    <property type="nucleotide sequence ID" value="NZ_JAQIPB010000010.1"/>
</dbReference>
<dbReference type="InterPro" id="IPR032823">
    <property type="entry name" value="BCA_ABC_TP_C"/>
</dbReference>
<comment type="caution">
    <text evidence="6">The sequence shown here is derived from an EMBL/GenBank/DDBJ whole genome shotgun (WGS) entry which is preliminary data.</text>
</comment>
<keyword evidence="4 6" id="KW-0067">ATP-binding</keyword>
<protein>
    <submittedName>
        <fullName evidence="6">ABC transporter ATP-binding protein</fullName>
    </submittedName>
</protein>
<evidence type="ECO:0000256" key="2">
    <source>
        <dbReference type="ARBA" id="ARBA00022475"/>
    </source>
</evidence>
<organism evidence="6 7">
    <name type="scientific">Xenophilus arseniciresistens</name>
    <dbReference type="NCBI Taxonomy" id="1283306"/>
    <lineage>
        <taxon>Bacteria</taxon>
        <taxon>Pseudomonadati</taxon>
        <taxon>Pseudomonadota</taxon>
        <taxon>Betaproteobacteria</taxon>
        <taxon>Burkholderiales</taxon>
        <taxon>Comamonadaceae</taxon>
        <taxon>Xenophilus</taxon>
    </lineage>
</organism>
<dbReference type="PANTHER" id="PTHR45772">
    <property type="entry name" value="CONSERVED COMPONENT OF ABC TRANSPORTER FOR NATURAL AMINO ACIDS-RELATED"/>
    <property type="match status" value="1"/>
</dbReference>
<dbReference type="EMBL" id="JAQIPB010000010">
    <property type="protein sequence ID" value="MDA7418492.1"/>
    <property type="molecule type" value="Genomic_DNA"/>
</dbReference>
<dbReference type="AlphaFoldDB" id="A0AAE3T2K4"/>
<dbReference type="Pfam" id="PF00005">
    <property type="entry name" value="ABC_tran"/>
    <property type="match status" value="1"/>
</dbReference>
<keyword evidence="2" id="KW-1003">Cell membrane</keyword>
<keyword evidence="7" id="KW-1185">Reference proteome</keyword>
<dbReference type="Proteomes" id="UP001212602">
    <property type="component" value="Unassembled WGS sequence"/>
</dbReference>
<proteinExistence type="predicted"/>
<dbReference type="PROSITE" id="PS00211">
    <property type="entry name" value="ABC_TRANSPORTER_1"/>
    <property type="match status" value="1"/>
</dbReference>
<evidence type="ECO:0000256" key="3">
    <source>
        <dbReference type="ARBA" id="ARBA00022741"/>
    </source>
</evidence>
<keyword evidence="2" id="KW-0472">Membrane</keyword>
<evidence type="ECO:0000259" key="5">
    <source>
        <dbReference type="PROSITE" id="PS50893"/>
    </source>
</evidence>
<dbReference type="Gene3D" id="3.40.50.300">
    <property type="entry name" value="P-loop containing nucleotide triphosphate hydrolases"/>
    <property type="match status" value="1"/>
</dbReference>
<evidence type="ECO:0000256" key="1">
    <source>
        <dbReference type="ARBA" id="ARBA00022448"/>
    </source>
</evidence>
<keyword evidence="1" id="KW-0813">Transport</keyword>
<reference evidence="6" key="1">
    <citation type="submission" date="2023-01" db="EMBL/GenBank/DDBJ databases">
        <title>Xenophilus mangrovi sp. nov., isolated from soil of Mangrove nature reserve.</title>
        <authorList>
            <person name="Xu S."/>
            <person name="Liu Z."/>
            <person name="Xu Y."/>
        </authorList>
    </citation>
    <scope>NUCLEOTIDE SEQUENCE</scope>
    <source>
        <strain evidence="6">YW8</strain>
    </source>
</reference>
<dbReference type="PANTHER" id="PTHR45772:SF9">
    <property type="entry name" value="CONSERVED COMPONENT OF ABC TRANSPORTER FOR NATURAL AMINO ACIDS"/>
    <property type="match status" value="1"/>
</dbReference>
<dbReference type="GO" id="GO:0016887">
    <property type="term" value="F:ATP hydrolysis activity"/>
    <property type="evidence" value="ECO:0007669"/>
    <property type="project" value="InterPro"/>
</dbReference>
<dbReference type="InterPro" id="IPR051120">
    <property type="entry name" value="ABC_AA/LPS_Transport"/>
</dbReference>
<sequence>MLQLDNVVKTFGALRAVDGVSLEVQRATITGLIGPNGAGKTTLFNTIAGAYVPDGGQIRLDGQAIGGLRADQIFHRGLGRTFQIPRPLGTLTVTENMLLSPHGQIGERFWNAWLRRGAVRAQDRRNLEKAREVIAFMGLGHLADQPAGVLSGGQQKLLELARILMVNPAVILLDEPAAGVNPVLLESLMERIVALNRQGITFLLIEHNMDMVMSLCNPVVVMAQGKVVMQGEPAAVRTDPRVVNAYLGDQP</sequence>
<evidence type="ECO:0000256" key="4">
    <source>
        <dbReference type="ARBA" id="ARBA00022840"/>
    </source>
</evidence>
<dbReference type="InterPro" id="IPR017871">
    <property type="entry name" value="ABC_transporter-like_CS"/>
</dbReference>
<dbReference type="GO" id="GO:0005524">
    <property type="term" value="F:ATP binding"/>
    <property type="evidence" value="ECO:0007669"/>
    <property type="project" value="UniProtKB-KW"/>
</dbReference>
<feature type="domain" description="ABC transporter" evidence="5">
    <location>
        <begin position="2"/>
        <end position="249"/>
    </location>
</feature>
<dbReference type="PROSITE" id="PS50893">
    <property type="entry name" value="ABC_TRANSPORTER_2"/>
    <property type="match status" value="1"/>
</dbReference>
<dbReference type="Pfam" id="PF12399">
    <property type="entry name" value="BCA_ABC_TP_C"/>
    <property type="match status" value="1"/>
</dbReference>
<dbReference type="InterPro" id="IPR027417">
    <property type="entry name" value="P-loop_NTPase"/>
</dbReference>
<evidence type="ECO:0000313" key="7">
    <source>
        <dbReference type="Proteomes" id="UP001212602"/>
    </source>
</evidence>